<reference evidence="6 7" key="1">
    <citation type="submission" date="2014-05" db="EMBL/GenBank/DDBJ databases">
        <title>Draft genome sequence of a rare smut relative, Tilletiaria anomala UBC 951.</title>
        <authorList>
            <consortium name="DOE Joint Genome Institute"/>
            <person name="Toome M."/>
            <person name="Kuo A."/>
            <person name="Henrissat B."/>
            <person name="Lipzen A."/>
            <person name="Tritt A."/>
            <person name="Yoshinaga Y."/>
            <person name="Zane M."/>
            <person name="Barry K."/>
            <person name="Grigoriev I.V."/>
            <person name="Spatafora J.W."/>
            <person name="Aimea M.C."/>
        </authorList>
    </citation>
    <scope>NUCLEOTIDE SEQUENCE [LARGE SCALE GENOMIC DNA]</scope>
    <source>
        <strain evidence="6 7">UBC 951</strain>
    </source>
</reference>
<comment type="similarity">
    <text evidence="2">Belongs to the class-II aminoacyl-tRNA synthetase family. Alax-L subfamily.</text>
</comment>
<name>A0A066VQK7_TILAU</name>
<dbReference type="InterPro" id="IPR051335">
    <property type="entry name" value="Alanyl-tRNA_Editing_Enzymes"/>
</dbReference>
<dbReference type="AlphaFoldDB" id="A0A066VQK7"/>
<accession>A0A066VQK7</accession>
<dbReference type="Pfam" id="PF07973">
    <property type="entry name" value="tRNA_SAD"/>
    <property type="match status" value="1"/>
</dbReference>
<gene>
    <name evidence="6" type="ORF">K437DRAFT_227012</name>
</gene>
<dbReference type="EMBL" id="JMSN01000084">
    <property type="protein sequence ID" value="KDN41084.1"/>
    <property type="molecule type" value="Genomic_DNA"/>
</dbReference>
<dbReference type="Gene3D" id="2.40.30.130">
    <property type="match status" value="1"/>
</dbReference>
<dbReference type="Proteomes" id="UP000027361">
    <property type="component" value="Unassembled WGS sequence"/>
</dbReference>
<protein>
    <submittedName>
        <fullName evidence="6">ThrRS/AlaRS common domain-containing protein</fullName>
    </submittedName>
</protein>
<comment type="cofactor">
    <cofactor evidence="1">
        <name>Zn(2+)</name>
        <dbReference type="ChEBI" id="CHEBI:29105"/>
    </cofactor>
</comment>
<dbReference type="GO" id="GO:0043039">
    <property type="term" value="P:tRNA aminoacylation"/>
    <property type="evidence" value="ECO:0007669"/>
    <property type="project" value="InterPro"/>
</dbReference>
<feature type="domain" description="Threonyl/alanyl tRNA synthetase SAD" evidence="5">
    <location>
        <begin position="223"/>
        <end position="267"/>
    </location>
</feature>
<evidence type="ECO:0000313" key="6">
    <source>
        <dbReference type="EMBL" id="KDN41084.1"/>
    </source>
</evidence>
<proteinExistence type="inferred from homology"/>
<evidence type="ECO:0000313" key="7">
    <source>
        <dbReference type="Proteomes" id="UP000027361"/>
    </source>
</evidence>
<dbReference type="Gene3D" id="3.30.980.10">
    <property type="entry name" value="Threonyl-trna Synthetase, Chain A, domain 2"/>
    <property type="match status" value="1"/>
</dbReference>
<dbReference type="InterPro" id="IPR012947">
    <property type="entry name" value="tRNA_SAD"/>
</dbReference>
<dbReference type="GO" id="GO:0002196">
    <property type="term" value="F:Ser-tRNA(Ala) deacylase activity"/>
    <property type="evidence" value="ECO:0007669"/>
    <property type="project" value="TreeGrafter"/>
</dbReference>
<dbReference type="SUPFAM" id="SSF50447">
    <property type="entry name" value="Translation proteins"/>
    <property type="match status" value="1"/>
</dbReference>
<evidence type="ECO:0000259" key="5">
    <source>
        <dbReference type="Pfam" id="PF07973"/>
    </source>
</evidence>
<dbReference type="RefSeq" id="XP_013241600.1">
    <property type="nucleotide sequence ID" value="XM_013386146.1"/>
</dbReference>
<sequence length="325" mass="35720">MPVGLLRCQNDPLCKELTTVVHSAKRASVAEDTGELWHVLLQDTIIFPEGGGQPSDTGTLQLFESFEGSQPAELSIVSAFRRNLDAVHMVHIPSGVPAQNLLQRGAKVLVKVDWQRREDHMQQHTGQHLLSAYLDSLDPPLPTLSWGLAAWPQPCYVELPRAPTDAELESVRAQLSASIKRGHSITVTVESMEQVAHAPPKLPQDYVAGADGAGDDVNSQGVIRTVNIDGIDANPCCGTHWPSLRFLHYIHIYPGTSKIRGSNVRLYFDVGRRAFHNLLESFDVAASISRTLGCARGETTARLDMLMAKEKGARKRELQLKEEVA</sequence>
<feature type="non-terminal residue" evidence="6">
    <location>
        <position position="325"/>
    </location>
</feature>
<dbReference type="GO" id="GO:0046872">
    <property type="term" value="F:metal ion binding"/>
    <property type="evidence" value="ECO:0007669"/>
    <property type="project" value="UniProtKB-KW"/>
</dbReference>
<comment type="caution">
    <text evidence="6">The sequence shown here is derived from an EMBL/GenBank/DDBJ whole genome shotgun (WGS) entry which is preliminary data.</text>
</comment>
<dbReference type="PANTHER" id="PTHR43462">
    <property type="entry name" value="ALANYL-TRNA EDITING PROTEIN"/>
    <property type="match status" value="1"/>
</dbReference>
<keyword evidence="4" id="KW-0862">Zinc</keyword>
<keyword evidence="3" id="KW-0479">Metal-binding</keyword>
<dbReference type="OrthoDB" id="288942at2759"/>
<dbReference type="InParanoid" id="A0A066VQK7"/>
<evidence type="ECO:0000256" key="4">
    <source>
        <dbReference type="ARBA" id="ARBA00022833"/>
    </source>
</evidence>
<keyword evidence="7" id="KW-1185">Reference proteome</keyword>
<dbReference type="GO" id="GO:0004812">
    <property type="term" value="F:aminoacyl-tRNA ligase activity"/>
    <property type="evidence" value="ECO:0007669"/>
    <property type="project" value="InterPro"/>
</dbReference>
<dbReference type="HOGENOM" id="CLU_004485_7_1_1"/>
<dbReference type="STRING" id="1037660.A0A066VQK7"/>
<evidence type="ECO:0000256" key="2">
    <source>
        <dbReference type="ARBA" id="ARBA00008429"/>
    </source>
</evidence>
<dbReference type="SUPFAM" id="SSF55186">
    <property type="entry name" value="ThrRS/AlaRS common domain"/>
    <property type="match status" value="1"/>
</dbReference>
<dbReference type="InterPro" id="IPR009000">
    <property type="entry name" value="Transl_B-barrel_sf"/>
</dbReference>
<dbReference type="GeneID" id="25262602"/>
<dbReference type="GO" id="GO:0005524">
    <property type="term" value="F:ATP binding"/>
    <property type="evidence" value="ECO:0007669"/>
    <property type="project" value="InterPro"/>
</dbReference>
<dbReference type="PANTHER" id="PTHR43462:SF1">
    <property type="entry name" value="ALANYL-TRNA EDITING PROTEIN AARSD1"/>
    <property type="match status" value="1"/>
</dbReference>
<organism evidence="6 7">
    <name type="scientific">Tilletiaria anomala (strain ATCC 24038 / CBS 436.72 / UBC 951)</name>
    <dbReference type="NCBI Taxonomy" id="1037660"/>
    <lineage>
        <taxon>Eukaryota</taxon>
        <taxon>Fungi</taxon>
        <taxon>Dikarya</taxon>
        <taxon>Basidiomycota</taxon>
        <taxon>Ustilaginomycotina</taxon>
        <taxon>Exobasidiomycetes</taxon>
        <taxon>Georgefischeriales</taxon>
        <taxon>Tilletiariaceae</taxon>
        <taxon>Tilletiaria</taxon>
    </lineage>
</organism>
<evidence type="ECO:0000256" key="3">
    <source>
        <dbReference type="ARBA" id="ARBA00022723"/>
    </source>
</evidence>
<evidence type="ECO:0000256" key="1">
    <source>
        <dbReference type="ARBA" id="ARBA00001947"/>
    </source>
</evidence>
<dbReference type="OMA" id="KYDTTSW"/>
<dbReference type="InterPro" id="IPR018163">
    <property type="entry name" value="Thr/Ala-tRNA-synth_IIc_edit"/>
</dbReference>